<protein>
    <submittedName>
        <fullName evidence="2">Uncharacterized protein</fullName>
    </submittedName>
</protein>
<sequence>AQGRHAGIGQRDRREDAEEEQRRRRAAVRQQQHQEPDRQQHGGWQRGPVEQQQQRWDRLLRLEREMAALRDELTGTPRDPPQHLGRRGREDDWGTGWNQRRWG</sequence>
<dbReference type="EMBL" id="QXGA01003181">
    <property type="protein sequence ID" value="KAE9086497.1"/>
    <property type="molecule type" value="Genomic_DNA"/>
</dbReference>
<evidence type="ECO:0000313" key="2">
    <source>
        <dbReference type="EMBL" id="KAE9086497.1"/>
    </source>
</evidence>
<feature type="compositionally biased region" description="Basic and acidic residues" evidence="1">
    <location>
        <begin position="55"/>
        <end position="73"/>
    </location>
</feature>
<evidence type="ECO:0000313" key="3">
    <source>
        <dbReference type="Proteomes" id="UP000440732"/>
    </source>
</evidence>
<name>A0A6A3QZ59_9STRA</name>
<dbReference type="AlphaFoldDB" id="A0A6A3QZ59"/>
<proteinExistence type="predicted"/>
<accession>A0A6A3QZ59</accession>
<reference evidence="2 3" key="1">
    <citation type="submission" date="2018-08" db="EMBL/GenBank/DDBJ databases">
        <title>Genomic investigation of the strawberry pathogen Phytophthora fragariae indicates pathogenicity is determined by transcriptional variation in three key races.</title>
        <authorList>
            <person name="Adams T.M."/>
            <person name="Armitage A.D."/>
            <person name="Sobczyk M.K."/>
            <person name="Bates H.J."/>
            <person name="Dunwell J.M."/>
            <person name="Nellist C.F."/>
            <person name="Harrison R.J."/>
        </authorList>
    </citation>
    <scope>NUCLEOTIDE SEQUENCE [LARGE SCALE GENOMIC DNA]</scope>
    <source>
        <strain evidence="2 3">NOV-5</strain>
    </source>
</reference>
<evidence type="ECO:0000256" key="1">
    <source>
        <dbReference type="SAM" id="MobiDB-lite"/>
    </source>
</evidence>
<gene>
    <name evidence="2" type="ORF">PF006_g26012</name>
</gene>
<feature type="compositionally biased region" description="Basic and acidic residues" evidence="1">
    <location>
        <begin position="10"/>
        <end position="22"/>
    </location>
</feature>
<feature type="region of interest" description="Disordered" evidence="1">
    <location>
        <begin position="1"/>
        <end position="103"/>
    </location>
</feature>
<feature type="non-terminal residue" evidence="2">
    <location>
        <position position="1"/>
    </location>
</feature>
<dbReference type="Proteomes" id="UP000440732">
    <property type="component" value="Unassembled WGS sequence"/>
</dbReference>
<organism evidence="2 3">
    <name type="scientific">Phytophthora fragariae</name>
    <dbReference type="NCBI Taxonomy" id="53985"/>
    <lineage>
        <taxon>Eukaryota</taxon>
        <taxon>Sar</taxon>
        <taxon>Stramenopiles</taxon>
        <taxon>Oomycota</taxon>
        <taxon>Peronosporomycetes</taxon>
        <taxon>Peronosporales</taxon>
        <taxon>Peronosporaceae</taxon>
        <taxon>Phytophthora</taxon>
    </lineage>
</organism>
<comment type="caution">
    <text evidence="2">The sequence shown here is derived from an EMBL/GenBank/DDBJ whole genome shotgun (WGS) entry which is preliminary data.</text>
</comment>